<evidence type="ECO:0000313" key="3">
    <source>
        <dbReference type="Proteomes" id="UP000244441"/>
    </source>
</evidence>
<keyword evidence="3" id="KW-1185">Reference proteome</keyword>
<reference evidence="2 3" key="1">
    <citation type="submission" date="2018-01" db="EMBL/GenBank/DDBJ databases">
        <title>Genome sequence of a Cantenovulum-like bacteria.</title>
        <authorList>
            <person name="Tan W.R."/>
            <person name="Lau N.-S."/>
            <person name="Go F."/>
            <person name="Amirul A.-A.A."/>
        </authorList>
    </citation>
    <scope>NUCLEOTIDE SEQUENCE [LARGE SCALE GENOMIC DNA]</scope>
    <source>
        <strain evidence="2 3">CCB-QB4</strain>
        <plasmid evidence="3">Plasmid unnamed1</plasmid>
    </source>
</reference>
<proteinExistence type="predicted"/>
<keyword evidence="2" id="KW-0614">Plasmid</keyword>
<evidence type="ECO:0000256" key="1">
    <source>
        <dbReference type="SAM" id="SignalP"/>
    </source>
</evidence>
<name>A0A2S0VYG2_9ALTE</name>
<evidence type="ECO:0000313" key="2">
    <source>
        <dbReference type="EMBL" id="AWB69212.1"/>
    </source>
</evidence>
<feature type="signal peptide" evidence="1">
    <location>
        <begin position="1"/>
        <end position="21"/>
    </location>
</feature>
<accession>A0A2S0VYG2</accession>
<dbReference type="OrthoDB" id="547680at2"/>
<geneLocation type="plasmid" evidence="2">
    <name>unnamed1</name>
</geneLocation>
<dbReference type="Proteomes" id="UP000244441">
    <property type="component" value="Plasmid unnamed1"/>
</dbReference>
<dbReference type="AlphaFoldDB" id="A0A2S0VYG2"/>
<protein>
    <recommendedName>
        <fullName evidence="4">Solute-binding protein family 3/N-terminal domain-containing protein</fullName>
    </recommendedName>
</protein>
<dbReference type="RefSeq" id="WP_108605249.1">
    <property type="nucleotide sequence ID" value="NZ_CP026605.1"/>
</dbReference>
<organism evidence="2 3">
    <name type="scientific">Saccharobesus litoralis</name>
    <dbReference type="NCBI Taxonomy" id="2172099"/>
    <lineage>
        <taxon>Bacteria</taxon>
        <taxon>Pseudomonadati</taxon>
        <taxon>Pseudomonadota</taxon>
        <taxon>Gammaproteobacteria</taxon>
        <taxon>Alteromonadales</taxon>
        <taxon>Alteromonadaceae</taxon>
        <taxon>Saccharobesus</taxon>
    </lineage>
</organism>
<sequence>MWLTITKLFPLLLLVSVSIQAKNDIRVPGNKQASSLPVTLLKTMAQTSDQFQLVFPYDQQGEITKSRILSDVKNGQLDVHWSQSNAKFEQDFQAIYIPIYRGLIGFRIGIVPKYKRDLLQQVSSLSQLQKFTAGSGTLWSDTRILEHNGLPVVKEQKYPNLFPMLEGQRFDYFPRGLHEPWREIEKWQQYNLIVEPHLLIKYTAPFYFFVAKDNQALAQFITQSLNELYATGQYQALFFADHDVATALANAGLEKRTVIELTNPNLTAQTPLTQKHLWYDPFE</sequence>
<dbReference type="EMBL" id="CP026605">
    <property type="protein sequence ID" value="AWB69212.1"/>
    <property type="molecule type" value="Genomic_DNA"/>
</dbReference>
<keyword evidence="1" id="KW-0732">Signal</keyword>
<dbReference type="SUPFAM" id="SSF53850">
    <property type="entry name" value="Periplasmic binding protein-like II"/>
    <property type="match status" value="1"/>
</dbReference>
<feature type="chain" id="PRO_5015688978" description="Solute-binding protein family 3/N-terminal domain-containing protein" evidence="1">
    <location>
        <begin position="22"/>
        <end position="283"/>
    </location>
</feature>
<evidence type="ECO:0008006" key="4">
    <source>
        <dbReference type="Google" id="ProtNLM"/>
    </source>
</evidence>
<dbReference type="KEGG" id="cate:C2869_22180"/>
<gene>
    <name evidence="2" type="ORF">C2869_22180</name>
</gene>
<dbReference type="Gene3D" id="3.40.190.10">
    <property type="entry name" value="Periplasmic binding protein-like II"/>
    <property type="match status" value="1"/>
</dbReference>